<comment type="caution">
    <text evidence="1">The sequence shown here is derived from an EMBL/GenBank/DDBJ whole genome shotgun (WGS) entry which is preliminary data.</text>
</comment>
<accession>A0AAV2A662</accession>
<sequence length="94" mass="10514">MPFGAYAIRNERNVVPVNPCSGWVNSCDFCDRRFGDWIDASEENLAEIPTTYGIFQLAFKSKNSIEITNIILHPNDVQKAAYETVDDAKATIAD</sequence>
<dbReference type="AlphaFoldDB" id="A0AAV2A662"/>
<gene>
    <name evidence="1" type="ORF">LARSCL_LOCUS10371</name>
</gene>
<dbReference type="Proteomes" id="UP001497382">
    <property type="component" value="Unassembled WGS sequence"/>
</dbReference>
<dbReference type="EMBL" id="CAXIEN010000122">
    <property type="protein sequence ID" value="CAL1279457.1"/>
    <property type="molecule type" value="Genomic_DNA"/>
</dbReference>
<protein>
    <submittedName>
        <fullName evidence="1">Uncharacterized protein</fullName>
    </submittedName>
</protein>
<evidence type="ECO:0000313" key="1">
    <source>
        <dbReference type="EMBL" id="CAL1279457.1"/>
    </source>
</evidence>
<keyword evidence="2" id="KW-1185">Reference proteome</keyword>
<name>A0AAV2A662_9ARAC</name>
<feature type="non-terminal residue" evidence="1">
    <location>
        <position position="94"/>
    </location>
</feature>
<organism evidence="1 2">
    <name type="scientific">Larinioides sclopetarius</name>
    <dbReference type="NCBI Taxonomy" id="280406"/>
    <lineage>
        <taxon>Eukaryota</taxon>
        <taxon>Metazoa</taxon>
        <taxon>Ecdysozoa</taxon>
        <taxon>Arthropoda</taxon>
        <taxon>Chelicerata</taxon>
        <taxon>Arachnida</taxon>
        <taxon>Araneae</taxon>
        <taxon>Araneomorphae</taxon>
        <taxon>Entelegynae</taxon>
        <taxon>Araneoidea</taxon>
        <taxon>Araneidae</taxon>
        <taxon>Larinioides</taxon>
    </lineage>
</organism>
<evidence type="ECO:0000313" key="2">
    <source>
        <dbReference type="Proteomes" id="UP001497382"/>
    </source>
</evidence>
<reference evidence="1 2" key="1">
    <citation type="submission" date="2024-04" db="EMBL/GenBank/DDBJ databases">
        <authorList>
            <person name="Rising A."/>
            <person name="Reimegard J."/>
            <person name="Sonavane S."/>
            <person name="Akerstrom W."/>
            <person name="Nylinder S."/>
            <person name="Hedman E."/>
            <person name="Kallberg Y."/>
        </authorList>
    </citation>
    <scope>NUCLEOTIDE SEQUENCE [LARGE SCALE GENOMIC DNA]</scope>
</reference>
<proteinExistence type="predicted"/>